<protein>
    <submittedName>
        <fullName evidence="1">Uncharacterized protein</fullName>
    </submittedName>
</protein>
<dbReference type="EMBL" id="CAJJDM010000044">
    <property type="protein sequence ID" value="CAD8069402.1"/>
    <property type="molecule type" value="Genomic_DNA"/>
</dbReference>
<name>A0A8S1LSU0_PARPR</name>
<accession>A0A8S1LSU0</accession>
<gene>
    <name evidence="1" type="ORF">PPRIM_AZ9-3.1.T0440008</name>
</gene>
<keyword evidence="2" id="KW-1185">Reference proteome</keyword>
<sequence length="215" mass="24559">MQRNNICDLSALVKEKEGLYTFRRLERKDVFNTQRLMINAFLSQNPVIQLLQATEQDIKVLQSIEIFDRIIAENLSFGAFQGENLVSACLTCDLKTDMQEEGVQPTPVASEIIGIIDILLGKYVASKERDYKEVAYLNHLGTHSDYIRQSLAVVCSYLSIEECKKQGFKQLLTESWHQGTYSTFSKIFKNFDVIKEIHEIRESKVNLISLVGSLN</sequence>
<evidence type="ECO:0000313" key="2">
    <source>
        <dbReference type="Proteomes" id="UP000688137"/>
    </source>
</evidence>
<evidence type="ECO:0000313" key="1">
    <source>
        <dbReference type="EMBL" id="CAD8069402.1"/>
    </source>
</evidence>
<dbReference type="OMA" id="WHQGTYS"/>
<organism evidence="1 2">
    <name type="scientific">Paramecium primaurelia</name>
    <dbReference type="NCBI Taxonomy" id="5886"/>
    <lineage>
        <taxon>Eukaryota</taxon>
        <taxon>Sar</taxon>
        <taxon>Alveolata</taxon>
        <taxon>Ciliophora</taxon>
        <taxon>Intramacronucleata</taxon>
        <taxon>Oligohymenophorea</taxon>
        <taxon>Peniculida</taxon>
        <taxon>Parameciidae</taxon>
        <taxon>Paramecium</taxon>
    </lineage>
</organism>
<dbReference type="Proteomes" id="UP000688137">
    <property type="component" value="Unassembled WGS sequence"/>
</dbReference>
<reference evidence="1" key="1">
    <citation type="submission" date="2021-01" db="EMBL/GenBank/DDBJ databases">
        <authorList>
            <consortium name="Genoscope - CEA"/>
            <person name="William W."/>
        </authorList>
    </citation>
    <scope>NUCLEOTIDE SEQUENCE</scope>
</reference>
<proteinExistence type="predicted"/>
<dbReference type="AlphaFoldDB" id="A0A8S1LSU0"/>
<comment type="caution">
    <text evidence="1">The sequence shown here is derived from an EMBL/GenBank/DDBJ whole genome shotgun (WGS) entry which is preliminary data.</text>
</comment>